<dbReference type="EMBL" id="PYOC01000002">
    <property type="protein sequence ID" value="PSV48905.1"/>
    <property type="molecule type" value="Genomic_DNA"/>
</dbReference>
<organism evidence="1 2">
    <name type="scientific">Photobacterium indicum</name>
    <dbReference type="NCBI Taxonomy" id="81447"/>
    <lineage>
        <taxon>Bacteria</taxon>
        <taxon>Pseudomonadati</taxon>
        <taxon>Pseudomonadota</taxon>
        <taxon>Gammaproteobacteria</taxon>
        <taxon>Vibrionales</taxon>
        <taxon>Vibrionaceae</taxon>
        <taxon>Photobacterium</taxon>
    </lineage>
</organism>
<name>A0A2T3LC41_9GAMM</name>
<gene>
    <name evidence="1" type="ORF">C9J47_10405</name>
</gene>
<sequence length="99" mass="11672">MKKPPSFKVEQERLGLFYVWAIYTKPNNFLFISINFPVQFMTVKLSSLIKYSFRAPVLKKLYDLSALINQWLILDLLNEDNDRNFGYLFGVNIKKGCTR</sequence>
<dbReference type="AlphaFoldDB" id="A0A2T3LC41"/>
<reference evidence="1 2" key="1">
    <citation type="submission" date="2018-03" db="EMBL/GenBank/DDBJ databases">
        <title>Whole genome sequencing of Histamine producing bacteria.</title>
        <authorList>
            <person name="Butler K."/>
        </authorList>
    </citation>
    <scope>NUCLEOTIDE SEQUENCE [LARGE SCALE GENOMIC DNA]</scope>
    <source>
        <strain evidence="1 2">ATCC 19614</strain>
    </source>
</reference>
<keyword evidence="2" id="KW-1185">Reference proteome</keyword>
<proteinExistence type="predicted"/>
<evidence type="ECO:0000313" key="1">
    <source>
        <dbReference type="EMBL" id="PSV48905.1"/>
    </source>
</evidence>
<accession>A0A2T3LC41</accession>
<comment type="caution">
    <text evidence="1">The sequence shown here is derived from an EMBL/GenBank/DDBJ whole genome shotgun (WGS) entry which is preliminary data.</text>
</comment>
<protein>
    <submittedName>
        <fullName evidence="1">Uncharacterized protein</fullName>
    </submittedName>
</protein>
<dbReference type="Proteomes" id="UP000241803">
    <property type="component" value="Unassembled WGS sequence"/>
</dbReference>
<evidence type="ECO:0000313" key="2">
    <source>
        <dbReference type="Proteomes" id="UP000241803"/>
    </source>
</evidence>